<dbReference type="SUPFAM" id="SSF53067">
    <property type="entry name" value="Actin-like ATPase domain"/>
    <property type="match status" value="1"/>
</dbReference>
<name>A0A9P8LHH8_9PEZI</name>
<dbReference type="Gene3D" id="3.90.640.10">
    <property type="entry name" value="Actin, Chain A, domain 4"/>
    <property type="match status" value="1"/>
</dbReference>
<keyword evidence="2" id="KW-1185">Reference proteome</keyword>
<dbReference type="CDD" id="cd10170">
    <property type="entry name" value="ASKHA_NBD_HSP70"/>
    <property type="match status" value="1"/>
</dbReference>
<comment type="caution">
    <text evidence="1">The sequence shown here is derived from an EMBL/GenBank/DDBJ whole genome shotgun (WGS) entry which is preliminary data.</text>
</comment>
<dbReference type="PANTHER" id="PTHR42749">
    <property type="entry name" value="CELL SHAPE-DETERMINING PROTEIN MREB"/>
    <property type="match status" value="1"/>
</dbReference>
<accession>A0A9P8LHH8</accession>
<protein>
    <submittedName>
        <fullName evidence="1">Uncharacterized protein</fullName>
    </submittedName>
</protein>
<dbReference type="Proteomes" id="UP000750711">
    <property type="component" value="Unassembled WGS sequence"/>
</dbReference>
<gene>
    <name evidence="1" type="ORF">GP486_000596</name>
</gene>
<proteinExistence type="predicted"/>
<sequence length="578" mass="65002">MAAPLKIQDWPGIDEVINKVRTAVVYRAGGLGIESWGFECPALEDLDREMAIKENFKLFLDKSHIETAFRDLEGVLEIQARFRPPRVEEVQMWCRDFLGALYHHITDYFLKFYKQDEWDAMQVEYLFSVPTTWAECPIVGDYRKIAREAGFGTYNSDSLVIGLTEAEASAVYTTMNVYTATNQQHQFQESDILFVCDAGGGTTDTAIMKVISVEGGVPKLAQISIADGVMIGSTQIDDAFVEQVERRLDLLLPDMPPGVPRNAADIMVKGKFQDIKKAHGRPLGDYSRNIIEVPGLTGYSNEQARIENGMMGSDEIKQMFDMQISGIFDHIDGQLELLERKEPSKTLAVCNGLVMNRMQHLTSGVSILLSRRCRASYGILLNEPYNKTKHKAQKPCKGPLDGIDYAINQIDWFIVQGEPIIEGKPIMRRYSRIVSTENPNKMWKDKIVTSRSQPALLPQSLAEGGAIVAFNVISDLQSHTIDSHVEGVTKLRRHWFNPSKTYLKIDHEVTITLGPAGLSFRIRFGGTVWDEENALPVEWMYSQDAVERAVVVNEVVEADNGEWHNGLIRNTTDPSHAR</sequence>
<dbReference type="PANTHER" id="PTHR42749:SF1">
    <property type="entry name" value="CELL SHAPE-DETERMINING PROTEIN MREB"/>
    <property type="match status" value="1"/>
</dbReference>
<reference evidence="1" key="1">
    <citation type="submission" date="2021-03" db="EMBL/GenBank/DDBJ databases">
        <title>Comparative genomics and phylogenomic investigation of the class Geoglossomycetes provide insights into ecological specialization and systematics.</title>
        <authorList>
            <person name="Melie T."/>
            <person name="Pirro S."/>
            <person name="Miller A.N."/>
            <person name="Quandt A."/>
        </authorList>
    </citation>
    <scope>NUCLEOTIDE SEQUENCE</scope>
    <source>
        <strain evidence="1">CAQ_001_2017</strain>
    </source>
</reference>
<dbReference type="EMBL" id="JAGHQM010000042">
    <property type="protein sequence ID" value="KAH0566005.1"/>
    <property type="molecule type" value="Genomic_DNA"/>
</dbReference>
<organism evidence="1 2">
    <name type="scientific">Trichoglossum hirsutum</name>
    <dbReference type="NCBI Taxonomy" id="265104"/>
    <lineage>
        <taxon>Eukaryota</taxon>
        <taxon>Fungi</taxon>
        <taxon>Dikarya</taxon>
        <taxon>Ascomycota</taxon>
        <taxon>Pezizomycotina</taxon>
        <taxon>Geoglossomycetes</taxon>
        <taxon>Geoglossales</taxon>
        <taxon>Geoglossaceae</taxon>
        <taxon>Trichoglossum</taxon>
    </lineage>
</organism>
<dbReference type="InterPro" id="IPR043129">
    <property type="entry name" value="ATPase_NBD"/>
</dbReference>
<evidence type="ECO:0000313" key="1">
    <source>
        <dbReference type="EMBL" id="KAH0566005.1"/>
    </source>
</evidence>
<dbReference type="AlphaFoldDB" id="A0A9P8LHH8"/>
<dbReference type="Gene3D" id="3.30.420.40">
    <property type="match status" value="2"/>
</dbReference>
<evidence type="ECO:0000313" key="2">
    <source>
        <dbReference type="Proteomes" id="UP000750711"/>
    </source>
</evidence>